<dbReference type="EMBL" id="ML996084">
    <property type="protein sequence ID" value="KAF2154177.1"/>
    <property type="molecule type" value="Genomic_DNA"/>
</dbReference>
<protein>
    <submittedName>
        <fullName evidence="3">Phosphatases II</fullName>
    </submittedName>
</protein>
<evidence type="ECO:0000259" key="2">
    <source>
        <dbReference type="PROSITE" id="PS50056"/>
    </source>
</evidence>
<keyword evidence="4" id="KW-1185">Reference proteome</keyword>
<dbReference type="GO" id="GO:0005737">
    <property type="term" value="C:cytoplasm"/>
    <property type="evidence" value="ECO:0007669"/>
    <property type="project" value="TreeGrafter"/>
</dbReference>
<dbReference type="Pfam" id="PF04179">
    <property type="entry name" value="Init_tRNA_PT"/>
    <property type="match status" value="1"/>
</dbReference>
<proteinExistence type="predicted"/>
<sequence length="291" mass="31317">MMASPRSYTATSSSTRLPSPPRIAVPSPIIDSAGRLTTSIPYAFPHSPNNTAQVSTSGSLDWKYSSRHTAQQLLPTLMLGPTRVAKDATFLLSNSITLTIGFRPSDEPYARAAHEAVSRICAAHNIASLSISASSHQDLIHEFPRVTREIQSHLSAAPDRVVLLHCENGNERSACAAAAYLISALQDTDHVRAMTLVQSQRFSANFDEDRKRLMQSYWDIVQAERAVKGSVGGAKRARAEMDVDSGADEEDVDMDDVERFGGRSFVPFVDAAGSIGTALEGAQQTAAGATQ</sequence>
<reference evidence="3" key="1">
    <citation type="journal article" date="2020" name="Stud. Mycol.">
        <title>101 Dothideomycetes genomes: a test case for predicting lifestyles and emergence of pathogens.</title>
        <authorList>
            <person name="Haridas S."/>
            <person name="Albert R."/>
            <person name="Binder M."/>
            <person name="Bloem J."/>
            <person name="Labutti K."/>
            <person name="Salamov A."/>
            <person name="Andreopoulos B."/>
            <person name="Baker S."/>
            <person name="Barry K."/>
            <person name="Bills G."/>
            <person name="Bluhm B."/>
            <person name="Cannon C."/>
            <person name="Castanera R."/>
            <person name="Culley D."/>
            <person name="Daum C."/>
            <person name="Ezra D."/>
            <person name="Gonzalez J."/>
            <person name="Henrissat B."/>
            <person name="Kuo A."/>
            <person name="Liang C."/>
            <person name="Lipzen A."/>
            <person name="Lutzoni F."/>
            <person name="Magnuson J."/>
            <person name="Mondo S."/>
            <person name="Nolan M."/>
            <person name="Ohm R."/>
            <person name="Pangilinan J."/>
            <person name="Park H.-J."/>
            <person name="Ramirez L."/>
            <person name="Alfaro M."/>
            <person name="Sun H."/>
            <person name="Tritt A."/>
            <person name="Yoshinaga Y."/>
            <person name="Zwiers L.-H."/>
            <person name="Turgeon B."/>
            <person name="Goodwin S."/>
            <person name="Spatafora J."/>
            <person name="Crous P."/>
            <person name="Grigoriev I."/>
        </authorList>
    </citation>
    <scope>NUCLEOTIDE SEQUENCE</scope>
    <source>
        <strain evidence="3">CBS 260.36</strain>
    </source>
</reference>
<organism evidence="3 4">
    <name type="scientific">Myriangium duriaei CBS 260.36</name>
    <dbReference type="NCBI Taxonomy" id="1168546"/>
    <lineage>
        <taxon>Eukaryota</taxon>
        <taxon>Fungi</taxon>
        <taxon>Dikarya</taxon>
        <taxon>Ascomycota</taxon>
        <taxon>Pezizomycotina</taxon>
        <taxon>Dothideomycetes</taxon>
        <taxon>Dothideomycetidae</taxon>
        <taxon>Myriangiales</taxon>
        <taxon>Myriangiaceae</taxon>
        <taxon>Myriangium</taxon>
    </lineage>
</organism>
<gene>
    <name evidence="3" type="ORF">K461DRAFT_123829</name>
</gene>
<evidence type="ECO:0000313" key="3">
    <source>
        <dbReference type="EMBL" id="KAF2154177.1"/>
    </source>
</evidence>
<dbReference type="InterPro" id="IPR033421">
    <property type="entry name" value="Rit1_DUSP-like"/>
</dbReference>
<accession>A0A9P4J2B7</accession>
<comment type="caution">
    <text evidence="3">The sequence shown here is derived from an EMBL/GenBank/DDBJ whole genome shotgun (WGS) entry which is preliminary data.</text>
</comment>
<dbReference type="PANTHER" id="PTHR46588">
    <property type="entry name" value="SERINE/THREONINE/TYROSINE-INTERACTING PROTEIN"/>
    <property type="match status" value="1"/>
</dbReference>
<feature type="region of interest" description="Disordered" evidence="1">
    <location>
        <begin position="1"/>
        <end position="24"/>
    </location>
</feature>
<evidence type="ECO:0000313" key="4">
    <source>
        <dbReference type="Proteomes" id="UP000799439"/>
    </source>
</evidence>
<evidence type="ECO:0000256" key="1">
    <source>
        <dbReference type="SAM" id="MobiDB-lite"/>
    </source>
</evidence>
<dbReference type="PROSITE" id="PS50056">
    <property type="entry name" value="TYR_PHOSPHATASE_2"/>
    <property type="match status" value="1"/>
</dbReference>
<feature type="domain" description="Tyrosine specific protein phosphatases" evidence="2">
    <location>
        <begin position="141"/>
        <end position="212"/>
    </location>
</feature>
<dbReference type="InterPro" id="IPR052449">
    <property type="entry name" value="STYX-Interacting_Phosphatase"/>
</dbReference>
<dbReference type="GO" id="GO:0062026">
    <property type="term" value="P:negative regulation of SCF-dependent proteasomal ubiquitin-dependent catabolic process"/>
    <property type="evidence" value="ECO:0007669"/>
    <property type="project" value="TreeGrafter"/>
</dbReference>
<dbReference type="GO" id="GO:0005654">
    <property type="term" value="C:nucleoplasm"/>
    <property type="evidence" value="ECO:0007669"/>
    <property type="project" value="TreeGrafter"/>
</dbReference>
<dbReference type="Gene3D" id="3.90.190.10">
    <property type="entry name" value="Protein tyrosine phosphatase superfamily"/>
    <property type="match status" value="1"/>
</dbReference>
<dbReference type="PROSITE" id="PS00383">
    <property type="entry name" value="TYR_PHOSPHATASE_1"/>
    <property type="match status" value="1"/>
</dbReference>
<name>A0A9P4J2B7_9PEZI</name>
<dbReference type="InterPro" id="IPR016130">
    <property type="entry name" value="Tyr_Pase_AS"/>
</dbReference>
<dbReference type="OrthoDB" id="10252009at2759"/>
<dbReference type="InterPro" id="IPR000387">
    <property type="entry name" value="Tyr_Pase_dom"/>
</dbReference>
<feature type="compositionally biased region" description="Polar residues" evidence="1">
    <location>
        <begin position="1"/>
        <end position="10"/>
    </location>
</feature>
<dbReference type="PANTHER" id="PTHR46588:SF1">
    <property type="entry name" value="SERINE_THREONINE_TYROSINE-INTERACTING PROTEIN"/>
    <property type="match status" value="1"/>
</dbReference>
<dbReference type="AlphaFoldDB" id="A0A9P4J2B7"/>
<dbReference type="GO" id="GO:0070372">
    <property type="term" value="P:regulation of ERK1 and ERK2 cascade"/>
    <property type="evidence" value="ECO:0007669"/>
    <property type="project" value="TreeGrafter"/>
</dbReference>
<dbReference type="Proteomes" id="UP000799439">
    <property type="component" value="Unassembled WGS sequence"/>
</dbReference>
<dbReference type="GO" id="GO:1990444">
    <property type="term" value="F:F-box domain binding"/>
    <property type="evidence" value="ECO:0007669"/>
    <property type="project" value="TreeGrafter"/>
</dbReference>
<dbReference type="CDD" id="cd14498">
    <property type="entry name" value="DSP"/>
    <property type="match status" value="1"/>
</dbReference>
<dbReference type="InterPro" id="IPR029021">
    <property type="entry name" value="Prot-tyrosine_phosphatase-like"/>
</dbReference>
<dbReference type="SUPFAM" id="SSF52799">
    <property type="entry name" value="(Phosphotyrosine protein) phosphatases II"/>
    <property type="match status" value="1"/>
</dbReference>